<dbReference type="EMBL" id="CP014327">
    <property type="protein sequence ID" value="AML53308.1"/>
    <property type="molecule type" value="Genomic_DNA"/>
</dbReference>
<dbReference type="KEGG" id="hat:RC74_20475"/>
<reference evidence="1 2" key="1">
    <citation type="submission" date="2016-02" db="EMBL/GenBank/DDBJ databases">
        <title>Complete genome sequence of Halocynthiibacter arcticus PAMC 20958t from arctic marine sediment.</title>
        <authorList>
            <person name="Lee Y.M."/>
            <person name="Baek K."/>
            <person name="Lee H.K."/>
            <person name="Shin S.C."/>
        </authorList>
    </citation>
    <scope>NUCLEOTIDE SEQUENCE [LARGE SCALE GENOMIC DNA]</scope>
    <source>
        <strain evidence="1">PAMC 20958</strain>
    </source>
</reference>
<evidence type="ECO:0000313" key="1">
    <source>
        <dbReference type="EMBL" id="AML53308.1"/>
    </source>
</evidence>
<name>A0A126V4T1_9RHOB</name>
<gene>
    <name evidence="1" type="ORF">RC74_20475</name>
</gene>
<dbReference type="Proteomes" id="UP000070371">
    <property type="component" value="Chromosome"/>
</dbReference>
<sequence length="103" mass="11581">MIGSVDCHTNSCAPVSPKQPIVMTLRMVEIAALRGEMCMLQRGRTVFSTTVFDIYFVWVLFSLCSLPNFRLAKPVRETDAPEANPRPYHLHDRARQTLASAAE</sequence>
<protein>
    <submittedName>
        <fullName evidence="1">Uncharacterized protein</fullName>
    </submittedName>
</protein>
<evidence type="ECO:0000313" key="2">
    <source>
        <dbReference type="Proteomes" id="UP000070371"/>
    </source>
</evidence>
<proteinExistence type="predicted"/>
<keyword evidence="2" id="KW-1185">Reference proteome</keyword>
<accession>A0A126V4T1</accession>
<dbReference type="AlphaFoldDB" id="A0A126V4T1"/>
<organism evidence="1 2">
    <name type="scientific">Falsihalocynthiibacter arcticus</name>
    <dbReference type="NCBI Taxonomy" id="1579316"/>
    <lineage>
        <taxon>Bacteria</taxon>
        <taxon>Pseudomonadati</taxon>
        <taxon>Pseudomonadota</taxon>
        <taxon>Alphaproteobacteria</taxon>
        <taxon>Rhodobacterales</taxon>
        <taxon>Roseobacteraceae</taxon>
        <taxon>Falsihalocynthiibacter</taxon>
    </lineage>
</organism>